<accession>A0A9X3L5Q4</accession>
<dbReference type="Gene3D" id="3.40.50.12780">
    <property type="entry name" value="N-terminal domain of ligase-like"/>
    <property type="match status" value="1"/>
</dbReference>
<evidence type="ECO:0000313" key="5">
    <source>
        <dbReference type="Proteomes" id="UP001152172"/>
    </source>
</evidence>
<keyword evidence="5" id="KW-1185">Reference proteome</keyword>
<feature type="domain" description="AMP-dependent synthetase/ligase" evidence="3">
    <location>
        <begin position="10"/>
        <end position="321"/>
    </location>
</feature>
<dbReference type="PANTHER" id="PTHR43201">
    <property type="entry name" value="ACYL-COA SYNTHETASE"/>
    <property type="match status" value="1"/>
</dbReference>
<dbReference type="Pfam" id="PF00501">
    <property type="entry name" value="AMP-binding"/>
    <property type="match status" value="1"/>
</dbReference>
<dbReference type="GO" id="GO:0031956">
    <property type="term" value="F:medium-chain fatty acid-CoA ligase activity"/>
    <property type="evidence" value="ECO:0007669"/>
    <property type="project" value="TreeGrafter"/>
</dbReference>
<proteinExistence type="inferred from homology"/>
<comment type="similarity">
    <text evidence="1">Belongs to the ATP-dependent AMP-binding enzyme family.</text>
</comment>
<dbReference type="InterPro" id="IPR000873">
    <property type="entry name" value="AMP-dep_synth/lig_dom"/>
</dbReference>
<gene>
    <name evidence="4" type="ORF">M9R61_00430</name>
</gene>
<evidence type="ECO:0000313" key="4">
    <source>
        <dbReference type="EMBL" id="MCZ8531805.1"/>
    </source>
</evidence>
<dbReference type="Proteomes" id="UP001152172">
    <property type="component" value="Unassembled WGS sequence"/>
</dbReference>
<dbReference type="InterPro" id="IPR042099">
    <property type="entry name" value="ANL_N_sf"/>
</dbReference>
<dbReference type="AlphaFoldDB" id="A0A9X3L5Q4"/>
<dbReference type="EMBL" id="JAMKBI010000001">
    <property type="protein sequence ID" value="MCZ8531805.1"/>
    <property type="molecule type" value="Genomic_DNA"/>
</dbReference>
<evidence type="ECO:0000256" key="2">
    <source>
        <dbReference type="ARBA" id="ARBA00022598"/>
    </source>
</evidence>
<dbReference type="SUPFAM" id="SSF56801">
    <property type="entry name" value="Acetyl-CoA synthetase-like"/>
    <property type="match status" value="1"/>
</dbReference>
<evidence type="ECO:0000259" key="3">
    <source>
        <dbReference type="Pfam" id="PF00501"/>
    </source>
</evidence>
<reference evidence="4" key="1">
    <citation type="submission" date="2022-05" db="EMBL/GenBank/DDBJ databases">
        <authorList>
            <person name="Colautti A."/>
            <person name="Iacumin L."/>
        </authorList>
    </citation>
    <scope>NUCLEOTIDE SEQUENCE</scope>
    <source>
        <strain evidence="4">DSM 30747</strain>
    </source>
</reference>
<keyword evidence="2" id="KW-0436">Ligase</keyword>
<dbReference type="RefSeq" id="WP_269920499.1">
    <property type="nucleotide sequence ID" value="NZ_JAMKBI010000001.1"/>
</dbReference>
<evidence type="ECO:0000256" key="1">
    <source>
        <dbReference type="ARBA" id="ARBA00006432"/>
    </source>
</evidence>
<dbReference type="Gene3D" id="3.30.300.30">
    <property type="match status" value="1"/>
</dbReference>
<name>A0A9X3L5Q4_9BACI</name>
<dbReference type="InterPro" id="IPR045851">
    <property type="entry name" value="AMP-bd_C_sf"/>
</dbReference>
<protein>
    <submittedName>
        <fullName evidence="4">AMP-binding protein</fullName>
    </submittedName>
</protein>
<sequence>MSFWEFEATNDVAVRTVDETYTYQQLYQKINDICFPLTKKELVLLLCGNTIEIVAAYLAALRSNHAVMLMSADTNKELLESIVTQYQPKWIIGNMSFEGYKKTELFAVREADIEVSIHPDLAVLLSTSGTTGSQKFVRLSYENVQSNAESIAQYLELNADERAVMNLPMSYSYGMSIINSHLQVGASILLTDESVMAKSFWTLVEEQQATSIAGVPFTYQMLQRIGFMKMDLPHLKTITQAGGRLSEKLVRAFGEYAHANDKRFYVMYGQTEASPRMSYIPPKNILEKAGSIGITIPGGELSIADETGELIYRGANVMMGYAEFLTDLEKADECGNVLYTGDTAEVDEDGYFTITGRMKRFIKLFGLRINLDDVEKKLEAQFHVSLACTGNDDKLVIAVESDEHIESMKTSIEALYKLHKSAFKIVVLEAIPRFANGKTDYRTLREAVL</sequence>
<dbReference type="PANTHER" id="PTHR43201:SF5">
    <property type="entry name" value="MEDIUM-CHAIN ACYL-COA LIGASE ACSF2, MITOCHONDRIAL"/>
    <property type="match status" value="1"/>
</dbReference>
<organism evidence="4 5">
    <name type="scientific">Psychrobacillus psychrodurans</name>
    <dbReference type="NCBI Taxonomy" id="126157"/>
    <lineage>
        <taxon>Bacteria</taxon>
        <taxon>Bacillati</taxon>
        <taxon>Bacillota</taxon>
        <taxon>Bacilli</taxon>
        <taxon>Bacillales</taxon>
        <taxon>Bacillaceae</taxon>
        <taxon>Psychrobacillus</taxon>
    </lineage>
</organism>
<comment type="caution">
    <text evidence="4">The sequence shown here is derived from an EMBL/GenBank/DDBJ whole genome shotgun (WGS) entry which is preliminary data.</text>
</comment>
<dbReference type="GO" id="GO:0006631">
    <property type="term" value="P:fatty acid metabolic process"/>
    <property type="evidence" value="ECO:0007669"/>
    <property type="project" value="TreeGrafter"/>
</dbReference>